<keyword evidence="3" id="KW-1185">Reference proteome</keyword>
<proteinExistence type="predicted"/>
<organism evidence="2">
    <name type="scientific">Tolypothrix bouteillei VB521301</name>
    <dbReference type="NCBI Taxonomy" id="1479485"/>
    <lineage>
        <taxon>Bacteria</taxon>
        <taxon>Bacillati</taxon>
        <taxon>Cyanobacteriota</taxon>
        <taxon>Cyanophyceae</taxon>
        <taxon>Nostocales</taxon>
        <taxon>Tolypothrichaceae</taxon>
        <taxon>Tolypothrix</taxon>
    </lineage>
</organism>
<dbReference type="OrthoDB" id="515822at2"/>
<dbReference type="Proteomes" id="UP000029738">
    <property type="component" value="Unassembled WGS sequence"/>
</dbReference>
<reference evidence="2" key="1">
    <citation type="journal article" date="2015" name="Genome Announc.">
        <title>Draft Genome Sequence of Tolypothrix boutellei Strain VB521301.</title>
        <authorList>
            <person name="Chandrababunaidu M.M."/>
            <person name="Singh D."/>
            <person name="Sen D."/>
            <person name="Bhan S."/>
            <person name="Das S."/>
            <person name="Gupta A."/>
            <person name="Adhikary S.P."/>
            <person name="Tripathy S."/>
        </authorList>
    </citation>
    <scope>NUCLEOTIDE SEQUENCE</scope>
    <source>
        <strain evidence="2">VB521301</strain>
    </source>
</reference>
<evidence type="ECO:0000313" key="2">
    <source>
        <dbReference type="EMBL" id="KIE13595.1"/>
    </source>
</evidence>
<dbReference type="AlphaFoldDB" id="A0A0C1RNL9"/>
<sequence length="63" mass="7164">MTHTLVHAVVGIRNYILVIFYTEADCWQFRVISSGGVVFGERKLYFAPEAAEKAAREWIMTGN</sequence>
<name>A0A0C1RNL9_9CYAN</name>
<dbReference type="EMBL" id="JHEG02000012">
    <property type="protein sequence ID" value="KIE13595.1"/>
    <property type="molecule type" value="Genomic_DNA"/>
</dbReference>
<accession>A0A0C1RNL9</accession>
<protein>
    <recommendedName>
        <fullName evidence="4">DUF1508 domain-containing protein</fullName>
    </recommendedName>
</protein>
<gene>
    <name evidence="2" type="ORF">DA73_0202590</name>
    <name evidence="1" type="ORF">DA73_0400001180</name>
</gene>
<evidence type="ECO:0000313" key="1">
    <source>
        <dbReference type="EMBL" id="KAF3884257.1"/>
    </source>
</evidence>
<comment type="caution">
    <text evidence="2">The sequence shown here is derived from an EMBL/GenBank/DDBJ whole genome shotgun (WGS) entry which is preliminary data.</text>
</comment>
<dbReference type="RefSeq" id="WP_038080548.1">
    <property type="nucleotide sequence ID" value="NZ_JHEG04000001.1"/>
</dbReference>
<dbReference type="EMBL" id="JHEG04000001">
    <property type="protein sequence ID" value="KAF3884257.1"/>
    <property type="molecule type" value="Genomic_DNA"/>
</dbReference>
<evidence type="ECO:0008006" key="4">
    <source>
        <dbReference type="Google" id="ProtNLM"/>
    </source>
</evidence>
<dbReference type="STRING" id="1479485.DA73_0202590"/>
<evidence type="ECO:0000313" key="3">
    <source>
        <dbReference type="Proteomes" id="UP000029738"/>
    </source>
</evidence>
<reference evidence="1" key="2">
    <citation type="submission" date="2019-11" db="EMBL/GenBank/DDBJ databases">
        <title>Improved Assembly of Tolypothrix boutellei genome.</title>
        <authorList>
            <person name="Sarangi A.N."/>
            <person name="Mukherjee M."/>
            <person name="Ghosh S."/>
            <person name="Singh D."/>
            <person name="Das A."/>
            <person name="Kant S."/>
            <person name="Prusty A."/>
            <person name="Tripathy S."/>
        </authorList>
    </citation>
    <scope>NUCLEOTIDE SEQUENCE</scope>
    <source>
        <strain evidence="1">VB521301</strain>
    </source>
</reference>